<keyword evidence="1" id="KW-0732">Signal</keyword>
<gene>
    <name evidence="2" type="ORF">AMSG_06455</name>
</gene>
<name>A0A0L0DG04_THETB</name>
<dbReference type="GeneID" id="25565612"/>
<keyword evidence="3" id="KW-1185">Reference proteome</keyword>
<dbReference type="Proteomes" id="UP000054408">
    <property type="component" value="Unassembled WGS sequence"/>
</dbReference>
<feature type="chain" id="PRO_5005537137" evidence="1">
    <location>
        <begin position="23"/>
        <end position="425"/>
    </location>
</feature>
<evidence type="ECO:0000256" key="1">
    <source>
        <dbReference type="SAM" id="SignalP"/>
    </source>
</evidence>
<accession>A0A0L0DG04</accession>
<dbReference type="AlphaFoldDB" id="A0A0L0DG04"/>
<proteinExistence type="predicted"/>
<evidence type="ECO:0000313" key="3">
    <source>
        <dbReference type="Proteomes" id="UP000054408"/>
    </source>
</evidence>
<evidence type="ECO:0000313" key="2">
    <source>
        <dbReference type="EMBL" id="KNC51110.1"/>
    </source>
</evidence>
<reference evidence="2 3" key="1">
    <citation type="submission" date="2010-05" db="EMBL/GenBank/DDBJ databases">
        <title>The Genome Sequence of Thecamonas trahens ATCC 50062.</title>
        <authorList>
            <consortium name="The Broad Institute Genome Sequencing Platform"/>
            <person name="Russ C."/>
            <person name="Cuomo C."/>
            <person name="Shea T."/>
            <person name="Young S.K."/>
            <person name="Zeng Q."/>
            <person name="Koehrsen M."/>
            <person name="Haas B."/>
            <person name="Borodovsky M."/>
            <person name="Guigo R."/>
            <person name="Alvarado L."/>
            <person name="Berlin A."/>
            <person name="Bochicchio J."/>
            <person name="Borenstein D."/>
            <person name="Chapman S."/>
            <person name="Chen Z."/>
            <person name="Freedman E."/>
            <person name="Gellesch M."/>
            <person name="Goldberg J."/>
            <person name="Griggs A."/>
            <person name="Gujja S."/>
            <person name="Heilman E."/>
            <person name="Heiman D."/>
            <person name="Hepburn T."/>
            <person name="Howarth C."/>
            <person name="Jen D."/>
            <person name="Larson L."/>
            <person name="Mehta T."/>
            <person name="Park D."/>
            <person name="Pearson M."/>
            <person name="Roberts A."/>
            <person name="Saif S."/>
            <person name="Shenoy N."/>
            <person name="Sisk P."/>
            <person name="Stolte C."/>
            <person name="Sykes S."/>
            <person name="Thomson T."/>
            <person name="Walk T."/>
            <person name="White J."/>
            <person name="Yandava C."/>
            <person name="Burger G."/>
            <person name="Gray M.W."/>
            <person name="Holland P.W.H."/>
            <person name="King N."/>
            <person name="Lang F.B.F."/>
            <person name="Roger A.J."/>
            <person name="Ruiz-Trillo I."/>
            <person name="Lander E."/>
            <person name="Nusbaum C."/>
        </authorList>
    </citation>
    <scope>NUCLEOTIDE SEQUENCE [LARGE SCALE GENOMIC DNA]</scope>
    <source>
        <strain evidence="2 3">ATCC 50062</strain>
    </source>
</reference>
<protein>
    <submittedName>
        <fullName evidence="2">Uncharacterized protein</fullName>
    </submittedName>
</protein>
<sequence>MLSRTLTIILAVTLVILAQASASAPSYVGKILVSSSGSFARFRVQYNAGNPNRNVMYMAGSTIVAVSPSSPTQYSSYSLPAGTDSPVGIFLYGSVGGYVAITPQPGKLVVLNCAQPSNPYGGSCSLTQAASITLPVAASTEWVDIGIGFTSGQGRYLYLIAADRTVAVIAANQNSSPSGWSVVRTFTLSTPSTAAYPNVVGLEGGSSMGVVFVSLAAASSNSTGAPGAILTLDAASSAVTRSTFVPNPAFTVTSGGSADLIAVVGALNASTSIAHTFSDVSFPHGYQVSWPSNGPIVGGCNIVGEVTSTSMPLFVVADTGSGLALRRVAPTAGSVSPAVVSSDSAVFGVDCMAAENFLSGGEDIWLPARESSANVVLVYSSSGLVAASTAKRAAAAAAATSARIESLALHGSDSGCADPDMDHAG</sequence>
<feature type="signal peptide" evidence="1">
    <location>
        <begin position="1"/>
        <end position="22"/>
    </location>
</feature>
<dbReference type="RefSeq" id="XP_013756318.1">
    <property type="nucleotide sequence ID" value="XM_013900864.1"/>
</dbReference>
<dbReference type="EMBL" id="GL349465">
    <property type="protein sequence ID" value="KNC51110.1"/>
    <property type="molecule type" value="Genomic_DNA"/>
</dbReference>
<organism evidence="2 3">
    <name type="scientific">Thecamonas trahens ATCC 50062</name>
    <dbReference type="NCBI Taxonomy" id="461836"/>
    <lineage>
        <taxon>Eukaryota</taxon>
        <taxon>Apusozoa</taxon>
        <taxon>Apusomonadida</taxon>
        <taxon>Apusomonadidae</taxon>
        <taxon>Thecamonas</taxon>
    </lineage>
</organism>